<dbReference type="GO" id="GO:0008270">
    <property type="term" value="F:zinc ion binding"/>
    <property type="evidence" value="ECO:0007669"/>
    <property type="project" value="UniProtKB-KW"/>
</dbReference>
<feature type="compositionally biased region" description="Acidic residues" evidence="2">
    <location>
        <begin position="348"/>
        <end position="362"/>
    </location>
</feature>
<feature type="compositionally biased region" description="Acidic residues" evidence="2">
    <location>
        <begin position="383"/>
        <end position="415"/>
    </location>
</feature>
<keyword evidence="5" id="KW-1185">Reference proteome</keyword>
<evidence type="ECO:0000256" key="1">
    <source>
        <dbReference type="PROSITE-ProRule" id="PRU00175"/>
    </source>
</evidence>
<evidence type="ECO:0000256" key="2">
    <source>
        <dbReference type="SAM" id="MobiDB-lite"/>
    </source>
</evidence>
<name>A0A8K0R5C8_9PLEO</name>
<feature type="region of interest" description="Disordered" evidence="2">
    <location>
        <begin position="250"/>
        <end position="443"/>
    </location>
</feature>
<dbReference type="InterPro" id="IPR013083">
    <property type="entry name" value="Znf_RING/FYVE/PHD"/>
</dbReference>
<dbReference type="PROSITE" id="PS50089">
    <property type="entry name" value="ZF_RING_2"/>
    <property type="match status" value="1"/>
</dbReference>
<reference evidence="4" key="1">
    <citation type="journal article" date="2021" name="Nat. Commun.">
        <title>Genetic determinants of endophytism in the Arabidopsis root mycobiome.</title>
        <authorList>
            <person name="Mesny F."/>
            <person name="Miyauchi S."/>
            <person name="Thiergart T."/>
            <person name="Pickel B."/>
            <person name="Atanasova L."/>
            <person name="Karlsson M."/>
            <person name="Huettel B."/>
            <person name="Barry K.W."/>
            <person name="Haridas S."/>
            <person name="Chen C."/>
            <person name="Bauer D."/>
            <person name="Andreopoulos W."/>
            <person name="Pangilinan J."/>
            <person name="LaButti K."/>
            <person name="Riley R."/>
            <person name="Lipzen A."/>
            <person name="Clum A."/>
            <person name="Drula E."/>
            <person name="Henrissat B."/>
            <person name="Kohler A."/>
            <person name="Grigoriev I.V."/>
            <person name="Martin F.M."/>
            <person name="Hacquard S."/>
        </authorList>
    </citation>
    <scope>NUCLEOTIDE SEQUENCE</scope>
    <source>
        <strain evidence="4">MPI-SDFR-AT-0120</strain>
    </source>
</reference>
<dbReference type="AlphaFoldDB" id="A0A8K0R5C8"/>
<dbReference type="Gene3D" id="3.30.40.10">
    <property type="entry name" value="Zinc/RING finger domain, C3HC4 (zinc finger)"/>
    <property type="match status" value="1"/>
</dbReference>
<feature type="compositionally biased region" description="Acidic residues" evidence="2">
    <location>
        <begin position="314"/>
        <end position="340"/>
    </location>
</feature>
<proteinExistence type="predicted"/>
<dbReference type="SMART" id="SM00184">
    <property type="entry name" value="RING"/>
    <property type="match status" value="1"/>
</dbReference>
<dbReference type="OrthoDB" id="3800265at2759"/>
<dbReference type="EMBL" id="JAGMVJ010000010">
    <property type="protein sequence ID" value="KAH7086913.1"/>
    <property type="molecule type" value="Genomic_DNA"/>
</dbReference>
<keyword evidence="1" id="KW-0863">Zinc-finger</keyword>
<keyword evidence="1" id="KW-0479">Metal-binding</keyword>
<feature type="domain" description="RING-type" evidence="3">
    <location>
        <begin position="16"/>
        <end position="61"/>
    </location>
</feature>
<evidence type="ECO:0000313" key="4">
    <source>
        <dbReference type="EMBL" id="KAH7086913.1"/>
    </source>
</evidence>
<dbReference type="SUPFAM" id="SSF57850">
    <property type="entry name" value="RING/U-box"/>
    <property type="match status" value="1"/>
</dbReference>
<protein>
    <recommendedName>
        <fullName evidence="3">RING-type domain-containing protein</fullName>
    </recommendedName>
</protein>
<dbReference type="Pfam" id="PF13639">
    <property type="entry name" value="zf-RING_2"/>
    <property type="match status" value="1"/>
</dbReference>
<organism evidence="4 5">
    <name type="scientific">Paraphoma chrysanthemicola</name>
    <dbReference type="NCBI Taxonomy" id="798071"/>
    <lineage>
        <taxon>Eukaryota</taxon>
        <taxon>Fungi</taxon>
        <taxon>Dikarya</taxon>
        <taxon>Ascomycota</taxon>
        <taxon>Pezizomycotina</taxon>
        <taxon>Dothideomycetes</taxon>
        <taxon>Pleosporomycetidae</taxon>
        <taxon>Pleosporales</taxon>
        <taxon>Pleosporineae</taxon>
        <taxon>Phaeosphaeriaceae</taxon>
        <taxon>Paraphoma</taxon>
    </lineage>
</organism>
<dbReference type="InterPro" id="IPR001841">
    <property type="entry name" value="Znf_RING"/>
</dbReference>
<comment type="caution">
    <text evidence="4">The sequence shown here is derived from an EMBL/GenBank/DDBJ whole genome shotgun (WGS) entry which is preliminary data.</text>
</comment>
<accession>A0A8K0R5C8</accession>
<dbReference type="Proteomes" id="UP000813461">
    <property type="component" value="Unassembled WGS sequence"/>
</dbReference>
<evidence type="ECO:0000259" key="3">
    <source>
        <dbReference type="PROSITE" id="PS50089"/>
    </source>
</evidence>
<feature type="compositionally biased region" description="Polar residues" evidence="2">
    <location>
        <begin position="252"/>
        <end position="262"/>
    </location>
</feature>
<feature type="compositionally biased region" description="Low complexity" evidence="2">
    <location>
        <begin position="289"/>
        <end position="298"/>
    </location>
</feature>
<sequence>MVTKDQFMDSLDALTCSLCLEPYTSDHVPIQLPCNHIFGDYCIANVAESESPNNNRCPLCRTVLFEQEDFNENGDPISDEEEREFDGFSDEDDLDEEQLMARDGELLVDADETVAALAMDDETDDEMDFDLSMPEGLETMDGEETVASLAMPEEQQVAAVEQNNARASEEQVSVRQQESISSFNMARMGLAYYVRGLQADRATRKEELGRVRNFLLRSSLTREQRSSLFIEHVNLQDQLIAEGAVAPYAVSRPQTEPRQATTVAAPRYDQMDEEDHVATQPQIEPMVPANGEAGNNAGTGSNISSDNDVNPVLDLDDEGDADVSSDDELSSVSEPTDEGGEPMPASSTEDEIDSGSDADSGDSGDSIPNVAENDTIQEKDVDVEMQDVDESAEAIDSDSEYEPSSDGDVDTDDSGDERGPARLRAKSRHGQVCDKRIGVGRRA</sequence>
<keyword evidence="1" id="KW-0862">Zinc</keyword>
<gene>
    <name evidence="4" type="ORF">FB567DRAFT_549348</name>
</gene>
<evidence type="ECO:0000313" key="5">
    <source>
        <dbReference type="Proteomes" id="UP000813461"/>
    </source>
</evidence>